<dbReference type="SMART" id="SM01265">
    <property type="entry name" value="Mab-21"/>
    <property type="match status" value="1"/>
</dbReference>
<dbReference type="AlphaFoldDB" id="A0AAE0Y4B0"/>
<evidence type="ECO:0000256" key="1">
    <source>
        <dbReference type="ARBA" id="ARBA00001946"/>
    </source>
</evidence>
<dbReference type="GO" id="GO:0046872">
    <property type="term" value="F:metal ion binding"/>
    <property type="evidence" value="ECO:0007669"/>
    <property type="project" value="UniProtKB-KW"/>
</dbReference>
<evidence type="ECO:0000256" key="3">
    <source>
        <dbReference type="ARBA" id="ARBA00022679"/>
    </source>
</evidence>
<keyword evidence="4" id="KW-0548">Nucleotidyltransferase</keyword>
<keyword evidence="9" id="KW-1185">Reference proteome</keyword>
<dbReference type="PANTHER" id="PTHR10656">
    <property type="entry name" value="CELL FATE DETERMINING PROTEIN MAB21-RELATED"/>
    <property type="match status" value="1"/>
</dbReference>
<dbReference type="PANTHER" id="PTHR10656:SF42">
    <property type="entry name" value="CYCLIC GMP-AMP SYNTHASE-LIKE PROTEIN-RELATED"/>
    <property type="match status" value="1"/>
</dbReference>
<comment type="similarity">
    <text evidence="2">Belongs to the mab-21 family.</text>
</comment>
<dbReference type="Pfam" id="PF20266">
    <property type="entry name" value="Mab-21_C"/>
    <property type="match status" value="1"/>
</dbReference>
<sequence length="484" mass="54441">MEHTDVNMGDIFSALPPMQELFHYYELLMTLFPNQLHYDFSLVLTVLSCKETTPREDSGDKDNEDISGENSNFLDSLISFLNLGNLHQNIPDVSADSVVDDCDAFIKLNTTTRSAADGTLIGSADRFDVLLVLDISSHSELMVLHSNFSDEIPPGHIVLGAKGQNAHKEGLEFSRKTYIKGLFGYYLQAQNVLEKVETLLKKAVLRLNREHKSKVDSLPFSFQMSQSKRHVLTIDTCLLHSFGLGVGEINVRITPAIELSVAEYCLLPPLFAIPVIKNSASSSPAQSLTGNGAMSRLFHAKGIADLHWLIHTENLHSAIFGDFEKRLKSYAVRSHHKECLMVLKALFSSSHHNKLLNKGEVDSYILKTVVSFLLQESCPSAWTLENLANRVSDAIHFLRSAYENAWLPELSVHNPHLLEKMPSLKVMCHILHGRQRNLLAHVTNAGSLKVLDYVSQRLNETRLVHALNEHFSSEMWEYEFFMFG</sequence>
<keyword evidence="5" id="KW-0479">Metal-binding</keyword>
<keyword evidence="3" id="KW-0808">Transferase</keyword>
<evidence type="ECO:0000256" key="6">
    <source>
        <dbReference type="ARBA" id="ARBA00022842"/>
    </source>
</evidence>
<organism evidence="8 9">
    <name type="scientific">Elysia crispata</name>
    <name type="common">lettuce slug</name>
    <dbReference type="NCBI Taxonomy" id="231223"/>
    <lineage>
        <taxon>Eukaryota</taxon>
        <taxon>Metazoa</taxon>
        <taxon>Spiralia</taxon>
        <taxon>Lophotrochozoa</taxon>
        <taxon>Mollusca</taxon>
        <taxon>Gastropoda</taxon>
        <taxon>Heterobranchia</taxon>
        <taxon>Euthyneura</taxon>
        <taxon>Panpulmonata</taxon>
        <taxon>Sacoglossa</taxon>
        <taxon>Placobranchoidea</taxon>
        <taxon>Plakobranchidae</taxon>
        <taxon>Elysia</taxon>
    </lineage>
</organism>
<dbReference type="Gene3D" id="1.10.1410.40">
    <property type="match status" value="1"/>
</dbReference>
<gene>
    <name evidence="8" type="ORF">RRG08_026491</name>
</gene>
<comment type="caution">
    <text evidence="8">The sequence shown here is derived from an EMBL/GenBank/DDBJ whole genome shotgun (WGS) entry which is preliminary data.</text>
</comment>
<reference evidence="8" key="1">
    <citation type="journal article" date="2023" name="G3 (Bethesda)">
        <title>A reference genome for the long-term kleptoplast-retaining sea slug Elysia crispata morphotype clarki.</title>
        <authorList>
            <person name="Eastman K.E."/>
            <person name="Pendleton A.L."/>
            <person name="Shaikh M.A."/>
            <person name="Suttiyut T."/>
            <person name="Ogas R."/>
            <person name="Tomko P."/>
            <person name="Gavelis G."/>
            <person name="Widhalm J.R."/>
            <person name="Wisecaver J.H."/>
        </authorList>
    </citation>
    <scope>NUCLEOTIDE SEQUENCE</scope>
    <source>
        <strain evidence="8">ECLA1</strain>
    </source>
</reference>
<evidence type="ECO:0000256" key="4">
    <source>
        <dbReference type="ARBA" id="ARBA00022695"/>
    </source>
</evidence>
<dbReference type="Proteomes" id="UP001283361">
    <property type="component" value="Unassembled WGS sequence"/>
</dbReference>
<proteinExistence type="inferred from homology"/>
<dbReference type="EMBL" id="JAWDGP010006980">
    <property type="protein sequence ID" value="KAK3732106.1"/>
    <property type="molecule type" value="Genomic_DNA"/>
</dbReference>
<dbReference type="GO" id="GO:0016779">
    <property type="term" value="F:nucleotidyltransferase activity"/>
    <property type="evidence" value="ECO:0007669"/>
    <property type="project" value="UniProtKB-KW"/>
</dbReference>
<keyword evidence="6" id="KW-0460">Magnesium</keyword>
<dbReference type="InterPro" id="IPR024810">
    <property type="entry name" value="MAB21L/cGLR"/>
</dbReference>
<evidence type="ECO:0000313" key="9">
    <source>
        <dbReference type="Proteomes" id="UP001283361"/>
    </source>
</evidence>
<comment type="cofactor">
    <cofactor evidence="1">
        <name>Mg(2+)</name>
        <dbReference type="ChEBI" id="CHEBI:18420"/>
    </cofactor>
</comment>
<feature type="domain" description="Mab-21-like HhH/H2TH-like" evidence="7">
    <location>
        <begin position="336"/>
        <end position="421"/>
    </location>
</feature>
<evidence type="ECO:0000313" key="8">
    <source>
        <dbReference type="EMBL" id="KAK3732106.1"/>
    </source>
</evidence>
<dbReference type="Gene3D" id="3.30.460.90">
    <property type="match status" value="1"/>
</dbReference>
<evidence type="ECO:0000259" key="7">
    <source>
        <dbReference type="Pfam" id="PF20266"/>
    </source>
</evidence>
<accession>A0AAE0Y4B0</accession>
<name>A0AAE0Y4B0_9GAST</name>
<evidence type="ECO:0000256" key="2">
    <source>
        <dbReference type="ARBA" id="ARBA00008307"/>
    </source>
</evidence>
<protein>
    <recommendedName>
        <fullName evidence="7">Mab-21-like HhH/H2TH-like domain-containing protein</fullName>
    </recommendedName>
</protein>
<evidence type="ECO:0000256" key="5">
    <source>
        <dbReference type="ARBA" id="ARBA00022723"/>
    </source>
</evidence>
<dbReference type="InterPro" id="IPR046906">
    <property type="entry name" value="Mab-21_HhH/H2TH-like"/>
</dbReference>